<dbReference type="EMBL" id="BNJF01000011">
    <property type="protein sequence ID" value="GHO51148.1"/>
    <property type="molecule type" value="Genomic_DNA"/>
</dbReference>
<evidence type="ECO:0000313" key="2">
    <source>
        <dbReference type="Proteomes" id="UP000612362"/>
    </source>
</evidence>
<gene>
    <name evidence="1" type="ORF">KSX_93110</name>
</gene>
<name>A0A8J3MYT2_9CHLR</name>
<evidence type="ECO:0000313" key="1">
    <source>
        <dbReference type="EMBL" id="GHO51148.1"/>
    </source>
</evidence>
<organism evidence="1 2">
    <name type="scientific">Ktedonospora formicarum</name>
    <dbReference type="NCBI Taxonomy" id="2778364"/>
    <lineage>
        <taxon>Bacteria</taxon>
        <taxon>Bacillati</taxon>
        <taxon>Chloroflexota</taxon>
        <taxon>Ktedonobacteria</taxon>
        <taxon>Ktedonobacterales</taxon>
        <taxon>Ktedonobacteraceae</taxon>
        <taxon>Ktedonospora</taxon>
    </lineage>
</organism>
<sequence length="61" mass="6653">MLDQIDETATLFLNLLLDGVNVLAQLIKDVGIAWSPVEAMGGVLKSMVPLFASWSWHRGPS</sequence>
<keyword evidence="2" id="KW-1185">Reference proteome</keyword>
<proteinExistence type="predicted"/>
<comment type="caution">
    <text evidence="1">The sequence shown here is derived from an EMBL/GenBank/DDBJ whole genome shotgun (WGS) entry which is preliminary data.</text>
</comment>
<protein>
    <submittedName>
        <fullName evidence="1">Uncharacterized protein</fullName>
    </submittedName>
</protein>
<dbReference type="AlphaFoldDB" id="A0A8J3MYT2"/>
<reference evidence="1" key="1">
    <citation type="submission" date="2020-10" db="EMBL/GenBank/DDBJ databases">
        <title>Taxonomic study of unclassified bacteria belonging to the class Ktedonobacteria.</title>
        <authorList>
            <person name="Yabe S."/>
            <person name="Wang C.M."/>
            <person name="Zheng Y."/>
            <person name="Sakai Y."/>
            <person name="Cavaletti L."/>
            <person name="Monciardini P."/>
            <person name="Donadio S."/>
        </authorList>
    </citation>
    <scope>NUCLEOTIDE SEQUENCE</scope>
    <source>
        <strain evidence="1">SOSP1-1</strain>
    </source>
</reference>
<accession>A0A8J3MYT2</accession>
<dbReference type="Proteomes" id="UP000612362">
    <property type="component" value="Unassembled WGS sequence"/>
</dbReference>